<organism evidence="2">
    <name type="scientific">Ixodes ricinus</name>
    <name type="common">Common tick</name>
    <name type="synonym">Acarus ricinus</name>
    <dbReference type="NCBI Taxonomy" id="34613"/>
    <lineage>
        <taxon>Eukaryota</taxon>
        <taxon>Metazoa</taxon>
        <taxon>Ecdysozoa</taxon>
        <taxon>Arthropoda</taxon>
        <taxon>Chelicerata</taxon>
        <taxon>Arachnida</taxon>
        <taxon>Acari</taxon>
        <taxon>Parasitiformes</taxon>
        <taxon>Ixodida</taxon>
        <taxon>Ixodoidea</taxon>
        <taxon>Ixodidae</taxon>
        <taxon>Ixodinae</taxon>
        <taxon>Ixodes</taxon>
    </lineage>
</organism>
<dbReference type="AlphaFoldDB" id="A0A0K8RCF6"/>
<name>A0A0K8RCF6_IXORI</name>
<reference evidence="2" key="1">
    <citation type="submission" date="2012-12" db="EMBL/GenBank/DDBJ databases">
        <title>Identification and characterization of a phenylalanine ammonia-lyase gene family in Isatis indigotica Fort.</title>
        <authorList>
            <person name="Liu Q."/>
            <person name="Chen J."/>
            <person name="Zhou X."/>
            <person name="Di P."/>
            <person name="Xiao Y."/>
            <person name="Xuan H."/>
            <person name="Zhang L."/>
            <person name="Chen W."/>
        </authorList>
    </citation>
    <scope>NUCLEOTIDE SEQUENCE</scope>
    <source>
        <tissue evidence="2">Salivary gland</tissue>
    </source>
</reference>
<accession>A0A0K8RCF6</accession>
<dbReference type="EMBL" id="GADI01005265">
    <property type="protein sequence ID" value="JAA68543.1"/>
    <property type="molecule type" value="mRNA"/>
</dbReference>
<proteinExistence type="evidence at transcript level"/>
<feature type="chain" id="PRO_5005517164" evidence="1">
    <location>
        <begin position="19"/>
        <end position="120"/>
    </location>
</feature>
<dbReference type="InterPro" id="IPR012674">
    <property type="entry name" value="Calycin"/>
</dbReference>
<evidence type="ECO:0000313" key="2">
    <source>
        <dbReference type="EMBL" id="JAA68543.1"/>
    </source>
</evidence>
<evidence type="ECO:0000256" key="1">
    <source>
        <dbReference type="SAM" id="SignalP"/>
    </source>
</evidence>
<protein>
    <submittedName>
        <fullName evidence="2">Putative salivary lipocalin</fullName>
    </submittedName>
</protein>
<keyword evidence="1" id="KW-0732">Signal</keyword>
<feature type="signal peptide" evidence="1">
    <location>
        <begin position="1"/>
        <end position="18"/>
    </location>
</feature>
<dbReference type="Gene3D" id="2.40.128.20">
    <property type="match status" value="1"/>
</dbReference>
<sequence length="120" mass="13774">MKLFFIITIASLFSAAKCTSSCKCQPEDLLLHQYTELDAYRNPWNFLTSKDRLYLMYMPVSVNLNGIQCVTSEWGKVEIKGKQLQRKVTWIKAVQKEKRSKNVDISITYSAITTQSQLAS</sequence>